<dbReference type="InterPro" id="IPR029063">
    <property type="entry name" value="SAM-dependent_MTases_sf"/>
</dbReference>
<evidence type="ECO:0000313" key="5">
    <source>
        <dbReference type="EMBL" id="MBW7453757.1"/>
    </source>
</evidence>
<organism evidence="5 6">
    <name type="scientific">Paenibacillus sepulcri</name>
    <dbReference type="NCBI Taxonomy" id="359917"/>
    <lineage>
        <taxon>Bacteria</taxon>
        <taxon>Bacillati</taxon>
        <taxon>Bacillota</taxon>
        <taxon>Bacilli</taxon>
        <taxon>Bacillales</taxon>
        <taxon>Paenibacillaceae</taxon>
        <taxon>Paenibacillus</taxon>
    </lineage>
</organism>
<dbReference type="Proteomes" id="UP001519887">
    <property type="component" value="Unassembled WGS sequence"/>
</dbReference>
<keyword evidence="6" id="KW-1185">Reference proteome</keyword>
<dbReference type="Gene3D" id="3.40.50.150">
    <property type="entry name" value="Vaccinia Virus protein VP39"/>
    <property type="match status" value="1"/>
</dbReference>
<sequence>MRRLGAELAAAARQNLVGMDVDIITGSIEDWQPETEKGFDLVFAATAWKWVDPEVRYLKAWQILRPGGHLAFWNADHVFRDGGDPFFREIQAVYYEIGEGKSVDNNEWPRPGELREQRDEIEKSGLFEVVHVRHFDWERIYHVDEYIKLLETFSGHILMEEWKRDKLFNEIRVRLNSRPEKSVHRHWGAVLHVARRKDWAFVKELERKALHWYKAGKEHAADEAR</sequence>
<dbReference type="PANTHER" id="PTHR44942:SF4">
    <property type="entry name" value="METHYLTRANSFERASE TYPE 11 DOMAIN-CONTAINING PROTEIN"/>
    <property type="match status" value="1"/>
</dbReference>
<evidence type="ECO:0000256" key="2">
    <source>
        <dbReference type="ARBA" id="ARBA00022603"/>
    </source>
</evidence>
<keyword evidence="2 5" id="KW-0489">Methyltransferase</keyword>
<dbReference type="SUPFAM" id="SSF53335">
    <property type="entry name" value="S-adenosyl-L-methionine-dependent methyltransferases"/>
    <property type="match status" value="1"/>
</dbReference>
<comment type="similarity">
    <text evidence="1">Belongs to the methyltransferase superfamily.</text>
</comment>
<name>A0ABS7BYM2_9BACL</name>
<reference evidence="5 6" key="1">
    <citation type="submission" date="2021-07" db="EMBL/GenBank/DDBJ databases">
        <title>Paenibacillus radiodurans sp. nov., isolated from the southeastern edge of Tengger Desert.</title>
        <authorList>
            <person name="Zhang G."/>
        </authorList>
    </citation>
    <scope>NUCLEOTIDE SEQUENCE [LARGE SCALE GENOMIC DNA]</scope>
    <source>
        <strain evidence="5 6">CCM 7311</strain>
    </source>
</reference>
<comment type="caution">
    <text evidence="5">The sequence shown here is derived from an EMBL/GenBank/DDBJ whole genome shotgun (WGS) entry which is preliminary data.</text>
</comment>
<dbReference type="EMBL" id="JAHZIK010000111">
    <property type="protein sequence ID" value="MBW7453757.1"/>
    <property type="molecule type" value="Genomic_DNA"/>
</dbReference>
<dbReference type="InterPro" id="IPR051052">
    <property type="entry name" value="Diverse_substrate_MTase"/>
</dbReference>
<gene>
    <name evidence="5" type="ORF">K0U00_06870</name>
</gene>
<dbReference type="CDD" id="cd02440">
    <property type="entry name" value="AdoMet_MTases"/>
    <property type="match status" value="1"/>
</dbReference>
<keyword evidence="3" id="KW-0808">Transferase</keyword>
<dbReference type="InterPro" id="IPR013216">
    <property type="entry name" value="Methyltransf_11"/>
</dbReference>
<proteinExistence type="inferred from homology"/>
<dbReference type="RefSeq" id="WP_210044329.1">
    <property type="nucleotide sequence ID" value="NZ_JBHLVU010000004.1"/>
</dbReference>
<evidence type="ECO:0000256" key="3">
    <source>
        <dbReference type="ARBA" id="ARBA00022679"/>
    </source>
</evidence>
<feature type="domain" description="Methyltransferase type 11" evidence="4">
    <location>
        <begin position="7"/>
        <end position="72"/>
    </location>
</feature>
<protein>
    <submittedName>
        <fullName evidence="5">Class I SAM-dependent methyltransferase</fullName>
    </submittedName>
</protein>
<evidence type="ECO:0000313" key="6">
    <source>
        <dbReference type="Proteomes" id="UP001519887"/>
    </source>
</evidence>
<evidence type="ECO:0000256" key="1">
    <source>
        <dbReference type="ARBA" id="ARBA00008361"/>
    </source>
</evidence>
<evidence type="ECO:0000259" key="4">
    <source>
        <dbReference type="Pfam" id="PF08241"/>
    </source>
</evidence>
<dbReference type="GO" id="GO:0008168">
    <property type="term" value="F:methyltransferase activity"/>
    <property type="evidence" value="ECO:0007669"/>
    <property type="project" value="UniProtKB-KW"/>
</dbReference>
<accession>A0ABS7BYM2</accession>
<dbReference type="Pfam" id="PF08241">
    <property type="entry name" value="Methyltransf_11"/>
    <property type="match status" value="1"/>
</dbReference>
<dbReference type="PANTHER" id="PTHR44942">
    <property type="entry name" value="METHYLTRANSF_11 DOMAIN-CONTAINING PROTEIN"/>
    <property type="match status" value="1"/>
</dbReference>
<dbReference type="GO" id="GO:0032259">
    <property type="term" value="P:methylation"/>
    <property type="evidence" value="ECO:0007669"/>
    <property type="project" value="UniProtKB-KW"/>
</dbReference>